<dbReference type="GO" id="GO:0006226">
    <property type="term" value="P:dUMP biosynthetic process"/>
    <property type="evidence" value="ECO:0007669"/>
    <property type="project" value="InterPro"/>
</dbReference>
<feature type="domain" description="dUTPase-like" evidence="7">
    <location>
        <begin position="32"/>
        <end position="158"/>
    </location>
</feature>
<evidence type="ECO:0000256" key="3">
    <source>
        <dbReference type="ARBA" id="ARBA00012379"/>
    </source>
</evidence>
<keyword evidence="4" id="KW-0378">Hydrolase</keyword>
<dbReference type="CDD" id="cd07557">
    <property type="entry name" value="trimeric_dUTPase"/>
    <property type="match status" value="1"/>
</dbReference>
<evidence type="ECO:0000256" key="6">
    <source>
        <dbReference type="SAM" id="MobiDB-lite"/>
    </source>
</evidence>
<evidence type="ECO:0000259" key="7">
    <source>
        <dbReference type="Pfam" id="PF00692"/>
    </source>
</evidence>
<dbReference type="PANTHER" id="PTHR11241">
    <property type="entry name" value="DEOXYURIDINE 5'-TRIPHOSPHATE NUCLEOTIDOHYDROLASE"/>
    <property type="match status" value="1"/>
</dbReference>
<evidence type="ECO:0000256" key="2">
    <source>
        <dbReference type="ARBA" id="ARBA00006581"/>
    </source>
</evidence>
<dbReference type="InterPro" id="IPR008181">
    <property type="entry name" value="dUTPase"/>
</dbReference>
<evidence type="ECO:0000313" key="9">
    <source>
        <dbReference type="Proteomes" id="UP000316972"/>
    </source>
</evidence>
<dbReference type="GO" id="GO:0046081">
    <property type="term" value="P:dUTP catabolic process"/>
    <property type="evidence" value="ECO:0007669"/>
    <property type="project" value="InterPro"/>
</dbReference>
<evidence type="ECO:0000313" key="8">
    <source>
        <dbReference type="EMBL" id="QCC26498.1"/>
    </source>
</evidence>
<name>A0A4Y5G357_9ADEN</name>
<dbReference type="InterPro" id="IPR036157">
    <property type="entry name" value="dUTPase-like_sf"/>
</dbReference>
<dbReference type="EMBL" id="MG953201">
    <property type="protein sequence ID" value="QCC26498.1"/>
    <property type="molecule type" value="Genomic_DNA"/>
</dbReference>
<dbReference type="EC" id="3.6.1.23" evidence="3"/>
<reference evidence="8 9" key="1">
    <citation type="journal article" date="2019" name="Heliyon">
        <title>An emerging new fowl adenovirus genotype.</title>
        <authorList>
            <person name="Kajan G.L."/>
            <person name="Affranio I."/>
            <person name="Tothne Bistyak A."/>
            <person name="Kecskemeti S."/>
            <person name="Benko M."/>
        </authorList>
    </citation>
    <scope>NUCLEOTIDE SEQUENCE [LARGE SCALE GENOMIC DNA]</scope>
    <source>
        <strain evidence="8 9">40440-M/2015 Debrecen</strain>
    </source>
</reference>
<dbReference type="NCBIfam" id="TIGR00576">
    <property type="entry name" value="dut"/>
    <property type="match status" value="1"/>
</dbReference>
<sequence length="160" mass="17364">MDGAMQRPEDCGRGSNDTPVTLRYRRHSPYASPPMRATSGAAGYDLCSAADVIVPARGRALIPTDLSFEFPKGVYGRLAPRSGLAVKHFIDVGAGVIDGDYRGIVCVLLFNFSDSDYHVRCGDRVVQLILERHLIADLHEVDHLRPTERGDSGFGSTGGF</sequence>
<dbReference type="Pfam" id="PF00692">
    <property type="entry name" value="dUTPase"/>
    <property type="match status" value="1"/>
</dbReference>
<protein>
    <recommendedName>
        <fullName evidence="3">dUTP diphosphatase</fullName>
        <ecNumber evidence="3">3.6.1.23</ecNumber>
    </recommendedName>
</protein>
<evidence type="ECO:0000256" key="1">
    <source>
        <dbReference type="ARBA" id="ARBA00003495"/>
    </source>
</evidence>
<dbReference type="Proteomes" id="UP000316972">
    <property type="component" value="Segment"/>
</dbReference>
<feature type="region of interest" description="Disordered" evidence="6">
    <location>
        <begin position="1"/>
        <end position="22"/>
    </location>
</feature>
<dbReference type="InterPro" id="IPR033704">
    <property type="entry name" value="dUTPase_trimeric"/>
</dbReference>
<proteinExistence type="inferred from homology"/>
<dbReference type="InterPro" id="IPR029054">
    <property type="entry name" value="dUTPase-like"/>
</dbReference>
<keyword evidence="5" id="KW-0546">Nucleotide metabolism</keyword>
<evidence type="ECO:0000256" key="5">
    <source>
        <dbReference type="ARBA" id="ARBA00023080"/>
    </source>
</evidence>
<dbReference type="SUPFAM" id="SSF51283">
    <property type="entry name" value="dUTPase-like"/>
    <property type="match status" value="1"/>
</dbReference>
<dbReference type="PANTHER" id="PTHR11241:SF0">
    <property type="entry name" value="DEOXYURIDINE 5'-TRIPHOSPHATE NUCLEOTIDOHYDROLASE"/>
    <property type="match status" value="1"/>
</dbReference>
<comment type="similarity">
    <text evidence="2">Belongs to the dUTPase family.</text>
</comment>
<organism evidence="8 9">
    <name type="scientific">Fowl aviadenovirus B</name>
    <dbReference type="NCBI Taxonomy" id="190062"/>
    <lineage>
        <taxon>Viruses</taxon>
        <taxon>Varidnaviria</taxon>
        <taxon>Bamfordvirae</taxon>
        <taxon>Preplasmiviricota</taxon>
        <taxon>Polisuviricotina</taxon>
        <taxon>Pharingeaviricetes</taxon>
        <taxon>Rowavirales</taxon>
        <taxon>Adenoviridae</taxon>
        <taxon>Aviadenovirus</taxon>
        <taxon>Aviadenovirus quintum</taxon>
    </lineage>
</organism>
<accession>A0A4Y5G357</accession>
<dbReference type="Gene3D" id="2.70.40.10">
    <property type="match status" value="1"/>
</dbReference>
<dbReference type="GO" id="GO:0004170">
    <property type="term" value="F:dUTP diphosphatase activity"/>
    <property type="evidence" value="ECO:0007669"/>
    <property type="project" value="UniProtKB-EC"/>
</dbReference>
<dbReference type="NCBIfam" id="NF001862">
    <property type="entry name" value="PRK00601.1"/>
    <property type="match status" value="1"/>
</dbReference>
<comment type="function">
    <text evidence="1">This enzyme is involved in nucleotide metabolism: it produces dUMP, the immediate precursor of thymidine nucleotides and it decreases the intracellular concentration of dUTP so that uracil cannot be incorporated into DNA.</text>
</comment>
<dbReference type="GO" id="GO:0000287">
    <property type="term" value="F:magnesium ion binding"/>
    <property type="evidence" value="ECO:0007669"/>
    <property type="project" value="InterPro"/>
</dbReference>
<evidence type="ECO:0000256" key="4">
    <source>
        <dbReference type="ARBA" id="ARBA00022801"/>
    </source>
</evidence>